<keyword evidence="2" id="KW-0732">Signal</keyword>
<dbReference type="EMBL" id="JAMTCS010000016">
    <property type="protein sequence ID" value="MCP2267219.1"/>
    <property type="molecule type" value="Genomic_DNA"/>
</dbReference>
<name>A0A9X2GCD7_9MICO</name>
<comment type="caution">
    <text evidence="3">The sequence shown here is derived from an EMBL/GenBank/DDBJ whole genome shotgun (WGS) entry which is preliminary data.</text>
</comment>
<evidence type="ECO:0000256" key="1">
    <source>
        <dbReference type="SAM" id="MobiDB-lite"/>
    </source>
</evidence>
<proteinExistence type="predicted"/>
<evidence type="ECO:0000313" key="4">
    <source>
        <dbReference type="Proteomes" id="UP001139493"/>
    </source>
</evidence>
<organism evidence="3 4">
    <name type="scientific">Promicromonospora thailandica</name>
    <dbReference type="NCBI Taxonomy" id="765201"/>
    <lineage>
        <taxon>Bacteria</taxon>
        <taxon>Bacillati</taxon>
        <taxon>Actinomycetota</taxon>
        <taxon>Actinomycetes</taxon>
        <taxon>Micrococcales</taxon>
        <taxon>Promicromonosporaceae</taxon>
        <taxon>Promicromonospora</taxon>
    </lineage>
</organism>
<feature type="region of interest" description="Disordered" evidence="1">
    <location>
        <begin position="72"/>
        <end position="91"/>
    </location>
</feature>
<dbReference type="Proteomes" id="UP001139493">
    <property type="component" value="Unassembled WGS sequence"/>
</dbReference>
<evidence type="ECO:0008006" key="5">
    <source>
        <dbReference type="Google" id="ProtNLM"/>
    </source>
</evidence>
<keyword evidence="4" id="KW-1185">Reference proteome</keyword>
<evidence type="ECO:0000256" key="2">
    <source>
        <dbReference type="SAM" id="SignalP"/>
    </source>
</evidence>
<accession>A0A9X2GCD7</accession>
<feature type="signal peptide" evidence="2">
    <location>
        <begin position="1"/>
        <end position="22"/>
    </location>
</feature>
<gene>
    <name evidence="3" type="ORF">APR03_004591</name>
</gene>
<feature type="chain" id="PRO_5040886891" description="DUF5666 domain-containing protein" evidence="2">
    <location>
        <begin position="23"/>
        <end position="121"/>
    </location>
</feature>
<protein>
    <recommendedName>
        <fullName evidence="5">DUF5666 domain-containing protein</fullName>
    </recommendedName>
</protein>
<dbReference type="PROSITE" id="PS51257">
    <property type="entry name" value="PROKAR_LIPOPROTEIN"/>
    <property type="match status" value="1"/>
</dbReference>
<evidence type="ECO:0000313" key="3">
    <source>
        <dbReference type="EMBL" id="MCP2267219.1"/>
    </source>
</evidence>
<reference evidence="3" key="1">
    <citation type="submission" date="2022-06" db="EMBL/GenBank/DDBJ databases">
        <title>Genomic Encyclopedia of Archaeal and Bacterial Type Strains, Phase II (KMG-II): from individual species to whole genera.</title>
        <authorList>
            <person name="Goeker M."/>
        </authorList>
    </citation>
    <scope>NUCLEOTIDE SEQUENCE</scope>
    <source>
        <strain evidence="3">DSM 26652</strain>
    </source>
</reference>
<dbReference type="RefSeq" id="WP_253839601.1">
    <property type="nucleotide sequence ID" value="NZ_JAMTCS010000016.1"/>
</dbReference>
<dbReference type="AlphaFoldDB" id="A0A9X2GCD7"/>
<sequence>MRRTVRALIGVTLVGAGVASCAGTPSTGGPAYAEYTANQPGTGDGALLTGTVEDTAGCLTVRTDLDTRYVPVFPDTGESSRGLRPGDDVSLRGGELERVPGDVTLPEACPASGPFWLVVDG</sequence>